<accession>A0A1B2ER97</accession>
<proteinExistence type="predicted"/>
<keyword evidence="1" id="KW-0614">Plasmid</keyword>
<name>A0A1B2ER97_9HYPH</name>
<dbReference type="KEGG" id="moc:BB934_29910"/>
<evidence type="ECO:0008006" key="2">
    <source>
        <dbReference type="Google" id="ProtNLM"/>
    </source>
</evidence>
<organism evidence="1">
    <name type="scientific">Microvirga ossetica</name>
    <dbReference type="NCBI Taxonomy" id="1882682"/>
    <lineage>
        <taxon>Bacteria</taxon>
        <taxon>Pseudomonadati</taxon>
        <taxon>Pseudomonadota</taxon>
        <taxon>Alphaproteobacteria</taxon>
        <taxon>Hyphomicrobiales</taxon>
        <taxon>Methylobacteriaceae</taxon>
        <taxon>Microvirga</taxon>
    </lineage>
</organism>
<dbReference type="EMBL" id="CP016617">
    <property type="protein sequence ID" value="ANY82503.1"/>
    <property type="molecule type" value="Genomic_DNA"/>
</dbReference>
<dbReference type="AlphaFoldDB" id="A0A1B2ER97"/>
<gene>
    <name evidence="1" type="ORF">BB934_29910</name>
</gene>
<geneLocation type="plasmid" evidence="1">
    <name>unnamed1</name>
</geneLocation>
<protein>
    <recommendedName>
        <fullName evidence="2">Esterase</fullName>
    </recommendedName>
</protein>
<sequence length="81" mass="8813">MPRKNDAPWLTTLINTPVRTCYGESDEAASTGLGQLAMAYQRAIGSGNERVEAISTGNTTHRGTFASALPQWKAWFDALLK</sequence>
<reference evidence="1" key="1">
    <citation type="submission" date="2016-07" db="EMBL/GenBank/DDBJ databases">
        <title>Microvirga ossetica sp. nov. a new species of rhizobia isolated from root nodules of the legume species Vicia alpestris Steven originated from North Ossetia region in the Caucasus.</title>
        <authorList>
            <person name="Safronova V.I."/>
            <person name="Kuznetsova I.G."/>
            <person name="Sazanova A.L."/>
            <person name="Belimov A."/>
            <person name="Andronov E."/>
            <person name="Osledkin Y.S."/>
            <person name="Onishchuk O.P."/>
            <person name="Kurchak O.N."/>
            <person name="Shaposhnikov A.I."/>
            <person name="Willems A."/>
            <person name="Tikhonovich I.A."/>
        </authorList>
    </citation>
    <scope>NUCLEOTIDE SEQUENCE [LARGE SCALE GENOMIC DNA]</scope>
    <source>
        <strain evidence="1">V5/3M</strain>
        <plasmid evidence="1">unnamed1</plasmid>
    </source>
</reference>
<evidence type="ECO:0000313" key="1">
    <source>
        <dbReference type="EMBL" id="ANY82503.1"/>
    </source>
</evidence>